<keyword evidence="2" id="KW-1185">Reference proteome</keyword>
<accession>A0ABS1Q848</accession>
<sequence length="79" mass="8658">MAYAREAQRVHTARVLSVLDPAKETLCVAGHYHFRHSEQAELDGVPVRQEILDRDGSADALAVLDLGDDVPRFEAVAMG</sequence>
<evidence type="ECO:0000313" key="1">
    <source>
        <dbReference type="EMBL" id="MBL1120734.1"/>
    </source>
</evidence>
<proteinExistence type="predicted"/>
<dbReference type="Proteomes" id="UP000621510">
    <property type="component" value="Unassembled WGS sequence"/>
</dbReference>
<dbReference type="RefSeq" id="WP_201858491.1">
    <property type="nucleotide sequence ID" value="NZ_JAERRG010000062.1"/>
</dbReference>
<protein>
    <submittedName>
        <fullName evidence="1">Uncharacterized protein</fullName>
    </submittedName>
</protein>
<dbReference type="EMBL" id="JAERRG010000062">
    <property type="protein sequence ID" value="MBL1120734.1"/>
    <property type="molecule type" value="Genomic_DNA"/>
</dbReference>
<gene>
    <name evidence="1" type="ORF">JK364_52025</name>
</gene>
<evidence type="ECO:0000313" key="2">
    <source>
        <dbReference type="Proteomes" id="UP000621510"/>
    </source>
</evidence>
<comment type="caution">
    <text evidence="1">The sequence shown here is derived from an EMBL/GenBank/DDBJ whole genome shotgun (WGS) entry which is preliminary data.</text>
</comment>
<reference evidence="1 2" key="1">
    <citation type="submission" date="2021-01" db="EMBL/GenBank/DDBJ databases">
        <title>WGS of actinomycetes isolated from Thailand.</title>
        <authorList>
            <person name="Thawai C."/>
        </authorList>
    </citation>
    <scope>NUCLEOTIDE SEQUENCE [LARGE SCALE GENOMIC DNA]</scope>
    <source>
        <strain evidence="1 2">CA3R110</strain>
    </source>
</reference>
<name>A0ABS1Q848_9ACTN</name>
<organism evidence="1 2">
    <name type="scientific">Streptomyces endocoffeicus</name>
    <dbReference type="NCBI Taxonomy" id="2898945"/>
    <lineage>
        <taxon>Bacteria</taxon>
        <taxon>Bacillati</taxon>
        <taxon>Actinomycetota</taxon>
        <taxon>Actinomycetes</taxon>
        <taxon>Kitasatosporales</taxon>
        <taxon>Streptomycetaceae</taxon>
        <taxon>Streptomyces</taxon>
    </lineage>
</organism>